<feature type="signal peptide" evidence="1">
    <location>
        <begin position="1"/>
        <end position="23"/>
    </location>
</feature>
<dbReference type="RefSeq" id="WP_126695177.1">
    <property type="nucleotide sequence ID" value="NZ_RXOF01000014.1"/>
</dbReference>
<protein>
    <submittedName>
        <fullName evidence="2">Uncharacterized protein</fullName>
    </submittedName>
</protein>
<feature type="chain" id="PRO_5018749531" evidence="1">
    <location>
        <begin position="24"/>
        <end position="169"/>
    </location>
</feature>
<gene>
    <name evidence="2" type="ORF">EJV47_21025</name>
</gene>
<comment type="caution">
    <text evidence="2">The sequence shown here is derived from an EMBL/GenBank/DDBJ whole genome shotgun (WGS) entry which is preliminary data.</text>
</comment>
<dbReference type="AlphaFoldDB" id="A0A3S0JBU3"/>
<dbReference type="OrthoDB" id="885033at2"/>
<reference evidence="2 3" key="1">
    <citation type="submission" date="2018-12" db="EMBL/GenBank/DDBJ databases">
        <title>Hymenobacter gummosus sp. nov., isolated from a spring.</title>
        <authorList>
            <person name="Nie L."/>
        </authorList>
    </citation>
    <scope>NUCLEOTIDE SEQUENCE [LARGE SCALE GENOMIC DNA]</scope>
    <source>
        <strain evidence="2 3">KCTC 52166</strain>
    </source>
</reference>
<evidence type="ECO:0000313" key="2">
    <source>
        <dbReference type="EMBL" id="RTQ46856.1"/>
    </source>
</evidence>
<name>A0A3S0JBU3_9BACT</name>
<proteinExistence type="predicted"/>
<evidence type="ECO:0000256" key="1">
    <source>
        <dbReference type="SAM" id="SignalP"/>
    </source>
</evidence>
<organism evidence="2 3">
    <name type="scientific">Hymenobacter gummosus</name>
    <dbReference type="NCBI Taxonomy" id="1776032"/>
    <lineage>
        <taxon>Bacteria</taxon>
        <taxon>Pseudomonadati</taxon>
        <taxon>Bacteroidota</taxon>
        <taxon>Cytophagia</taxon>
        <taxon>Cytophagales</taxon>
        <taxon>Hymenobacteraceae</taxon>
        <taxon>Hymenobacter</taxon>
    </lineage>
</organism>
<accession>A0A3S0JBU3</accession>
<dbReference type="Proteomes" id="UP000282184">
    <property type="component" value="Unassembled WGS sequence"/>
</dbReference>
<evidence type="ECO:0000313" key="3">
    <source>
        <dbReference type="Proteomes" id="UP000282184"/>
    </source>
</evidence>
<keyword evidence="3" id="KW-1185">Reference proteome</keyword>
<dbReference type="EMBL" id="RXOF01000014">
    <property type="protein sequence ID" value="RTQ46856.1"/>
    <property type="molecule type" value="Genomic_DNA"/>
</dbReference>
<keyword evidence="1" id="KW-0732">Signal</keyword>
<sequence>MNSFHRRILSASLLLTLSGAAYAQTPDAPAATPAAAAPAAPAPAAALLKPDQVTGEHYKTYLYKRYAADEQATKAIRLFARRQTGGAVWLGTGAGVIGFVASQTGTKTDPSGGTTTVTVTPVGWAVLLGLFGGVGIGKLARFSNEKLYLALAAYEKDHAFPHYVARRID</sequence>